<dbReference type="Pfam" id="PF00505">
    <property type="entry name" value="HMG_box"/>
    <property type="match status" value="1"/>
</dbReference>
<dbReference type="SUPFAM" id="SSF47095">
    <property type="entry name" value="HMG-box"/>
    <property type="match status" value="1"/>
</dbReference>
<feature type="region of interest" description="Disordered" evidence="4">
    <location>
        <begin position="128"/>
        <end position="195"/>
    </location>
</feature>
<dbReference type="GO" id="GO:0000981">
    <property type="term" value="F:DNA-binding transcription factor activity, RNA polymerase II-specific"/>
    <property type="evidence" value="ECO:0007669"/>
    <property type="project" value="TreeGrafter"/>
</dbReference>
<feature type="region of interest" description="Disordered" evidence="4">
    <location>
        <begin position="315"/>
        <end position="343"/>
    </location>
</feature>
<dbReference type="InterPro" id="IPR009071">
    <property type="entry name" value="HMG_box_dom"/>
</dbReference>
<dbReference type="AlphaFoldDB" id="A0A9W9K1D9"/>
<reference evidence="6" key="2">
    <citation type="journal article" date="2023" name="IMA Fungus">
        <title>Comparative genomic study of the Penicillium genus elucidates a diverse pangenome and 15 lateral gene transfer events.</title>
        <authorList>
            <person name="Petersen C."/>
            <person name="Sorensen T."/>
            <person name="Nielsen M.R."/>
            <person name="Sondergaard T.E."/>
            <person name="Sorensen J.L."/>
            <person name="Fitzpatrick D.A."/>
            <person name="Frisvad J.C."/>
            <person name="Nielsen K.L."/>
        </authorList>
    </citation>
    <scope>NUCLEOTIDE SEQUENCE</scope>
    <source>
        <strain evidence="6">IBT 30761</strain>
    </source>
</reference>
<dbReference type="EMBL" id="JAPQKI010000009">
    <property type="protein sequence ID" value="KAJ5089518.1"/>
    <property type="molecule type" value="Genomic_DNA"/>
</dbReference>
<comment type="caution">
    <text evidence="6">The sequence shown here is derived from an EMBL/GenBank/DDBJ whole genome shotgun (WGS) entry which is preliminary data.</text>
</comment>
<dbReference type="InterPro" id="IPR036910">
    <property type="entry name" value="HMG_box_dom_sf"/>
</dbReference>
<dbReference type="OrthoDB" id="2307332at2759"/>
<dbReference type="RefSeq" id="XP_056471500.1">
    <property type="nucleotide sequence ID" value="XM_056620694.1"/>
</dbReference>
<accession>A0A9W9K1D9</accession>
<feature type="compositionally biased region" description="Basic residues" evidence="4">
    <location>
        <begin position="167"/>
        <end position="186"/>
    </location>
</feature>
<gene>
    <name evidence="6" type="ORF">N7532_008202</name>
</gene>
<keyword evidence="2 3" id="KW-0539">Nucleus</keyword>
<dbReference type="GeneID" id="81359673"/>
<evidence type="ECO:0000256" key="2">
    <source>
        <dbReference type="ARBA" id="ARBA00023242"/>
    </source>
</evidence>
<organism evidence="6 7">
    <name type="scientific">Penicillium argentinense</name>
    <dbReference type="NCBI Taxonomy" id="1131581"/>
    <lineage>
        <taxon>Eukaryota</taxon>
        <taxon>Fungi</taxon>
        <taxon>Dikarya</taxon>
        <taxon>Ascomycota</taxon>
        <taxon>Pezizomycotina</taxon>
        <taxon>Eurotiomycetes</taxon>
        <taxon>Eurotiomycetidae</taxon>
        <taxon>Eurotiales</taxon>
        <taxon>Aspergillaceae</taxon>
        <taxon>Penicillium</taxon>
    </lineage>
</organism>
<feature type="compositionally biased region" description="Polar residues" evidence="4">
    <location>
        <begin position="128"/>
        <end position="139"/>
    </location>
</feature>
<proteinExistence type="predicted"/>
<dbReference type="CDD" id="cd01389">
    <property type="entry name" value="HMG-box_ROX1-like"/>
    <property type="match status" value="1"/>
</dbReference>
<dbReference type="GO" id="GO:0000978">
    <property type="term" value="F:RNA polymerase II cis-regulatory region sequence-specific DNA binding"/>
    <property type="evidence" value="ECO:0007669"/>
    <property type="project" value="TreeGrafter"/>
</dbReference>
<sequence>MTIIKLAGGLPPSPPNSSEGEFSPELPLDGRISYPAVPPPGYTFTNSGMEHPRMMGDFTPGTPPQQMVSSEPQTVYLSAIEGDSPDKYQMYGTPPTYYSSLPTSHPVSSRCATRTPNAMLRDTETQQPILPAHQSTTPSMMPIDIPGRVHSASPSSYNTSPSQKATPKGKPRAGRTSTQRRSRSHRTSVSGTKVKINLPGPLSEITRDFLVPVRDMEAYVHRPTAVRLEEATQRKAGEKKPIARPMNAFILYRSAYSARCKAYLGMENHQEVSRAMGNSWHKEPKHIKDQFSEWARVERTNHAIAFPGYKFQPKKDNLGARRSELTPPRSVSGLGETGSPPEWDAESDFAIAPQPVHRRTQSYEVSSRASTPFDGDSVLASSFPGSWNTSFTSNGSLSTIQPGMLSTMTNHVEDLHFQHGSPAPGMKYDFDAKYDYDSSSGLTGLPGGSHDDLLEPQSLHHVTTHFDNEHMDPQLLQYHQGPTMSADPNHLSQVGGYPPVWPNGDSGHYLPTSMASSHSSPAVYPAMDPHFMQRENSWDFMDPPTSSI</sequence>
<evidence type="ECO:0000313" key="6">
    <source>
        <dbReference type="EMBL" id="KAJ5089518.1"/>
    </source>
</evidence>
<evidence type="ECO:0000259" key="5">
    <source>
        <dbReference type="PROSITE" id="PS50118"/>
    </source>
</evidence>
<dbReference type="InterPro" id="IPR051356">
    <property type="entry name" value="SOX/SOX-like_TF"/>
</dbReference>
<dbReference type="PROSITE" id="PS50118">
    <property type="entry name" value="HMG_BOX_2"/>
    <property type="match status" value="1"/>
</dbReference>
<keyword evidence="7" id="KW-1185">Reference proteome</keyword>
<feature type="DNA-binding region" description="HMG box" evidence="3">
    <location>
        <begin position="242"/>
        <end position="310"/>
    </location>
</feature>
<feature type="compositionally biased region" description="Basic and acidic residues" evidence="4">
    <location>
        <begin position="315"/>
        <end position="324"/>
    </location>
</feature>
<evidence type="ECO:0000256" key="3">
    <source>
        <dbReference type="PROSITE-ProRule" id="PRU00267"/>
    </source>
</evidence>
<dbReference type="Gene3D" id="1.10.30.10">
    <property type="entry name" value="High mobility group box domain"/>
    <property type="match status" value="1"/>
</dbReference>
<feature type="region of interest" description="Disordered" evidence="4">
    <location>
        <begin position="1"/>
        <end position="25"/>
    </location>
</feature>
<dbReference type="PANTHER" id="PTHR45789">
    <property type="entry name" value="FI18025P1"/>
    <property type="match status" value="1"/>
</dbReference>
<name>A0A9W9K1D9_9EURO</name>
<dbReference type="PANTHER" id="PTHR45789:SF2">
    <property type="entry name" value="FI18025P1"/>
    <property type="match status" value="1"/>
</dbReference>
<dbReference type="SMART" id="SM00398">
    <property type="entry name" value="HMG"/>
    <property type="match status" value="1"/>
</dbReference>
<feature type="domain" description="HMG box" evidence="5">
    <location>
        <begin position="242"/>
        <end position="310"/>
    </location>
</feature>
<evidence type="ECO:0000256" key="1">
    <source>
        <dbReference type="ARBA" id="ARBA00023125"/>
    </source>
</evidence>
<dbReference type="Proteomes" id="UP001149074">
    <property type="component" value="Unassembled WGS sequence"/>
</dbReference>
<evidence type="ECO:0000256" key="4">
    <source>
        <dbReference type="SAM" id="MobiDB-lite"/>
    </source>
</evidence>
<evidence type="ECO:0000313" key="7">
    <source>
        <dbReference type="Proteomes" id="UP001149074"/>
    </source>
</evidence>
<reference evidence="6" key="1">
    <citation type="submission" date="2022-11" db="EMBL/GenBank/DDBJ databases">
        <authorList>
            <person name="Petersen C."/>
        </authorList>
    </citation>
    <scope>NUCLEOTIDE SEQUENCE</scope>
    <source>
        <strain evidence="6">IBT 30761</strain>
    </source>
</reference>
<keyword evidence="1 3" id="KW-0238">DNA-binding</keyword>
<feature type="compositionally biased region" description="Low complexity" evidence="4">
    <location>
        <begin position="151"/>
        <end position="162"/>
    </location>
</feature>
<protein>
    <recommendedName>
        <fullName evidence="5">HMG box domain-containing protein</fullName>
    </recommendedName>
</protein>
<dbReference type="GO" id="GO:0005634">
    <property type="term" value="C:nucleus"/>
    <property type="evidence" value="ECO:0007669"/>
    <property type="project" value="UniProtKB-UniRule"/>
</dbReference>